<evidence type="ECO:0000313" key="1">
    <source>
        <dbReference type="EMBL" id="MCD9646410.1"/>
    </source>
</evidence>
<organism evidence="1 2">
    <name type="scientific">Datura stramonium</name>
    <name type="common">Jimsonweed</name>
    <name type="synonym">Common thornapple</name>
    <dbReference type="NCBI Taxonomy" id="4076"/>
    <lineage>
        <taxon>Eukaryota</taxon>
        <taxon>Viridiplantae</taxon>
        <taxon>Streptophyta</taxon>
        <taxon>Embryophyta</taxon>
        <taxon>Tracheophyta</taxon>
        <taxon>Spermatophyta</taxon>
        <taxon>Magnoliopsida</taxon>
        <taxon>eudicotyledons</taxon>
        <taxon>Gunneridae</taxon>
        <taxon>Pentapetalae</taxon>
        <taxon>asterids</taxon>
        <taxon>lamiids</taxon>
        <taxon>Solanales</taxon>
        <taxon>Solanaceae</taxon>
        <taxon>Solanoideae</taxon>
        <taxon>Datureae</taxon>
        <taxon>Datura</taxon>
    </lineage>
</organism>
<keyword evidence="2" id="KW-1185">Reference proteome</keyword>
<gene>
    <name evidence="1" type="ORF">HAX54_036219</name>
</gene>
<dbReference type="Proteomes" id="UP000823775">
    <property type="component" value="Unassembled WGS sequence"/>
</dbReference>
<dbReference type="EMBL" id="JACEIK010004786">
    <property type="protein sequence ID" value="MCD9646410.1"/>
    <property type="molecule type" value="Genomic_DNA"/>
</dbReference>
<name>A0ABS8VKF1_DATST</name>
<reference evidence="1 2" key="1">
    <citation type="journal article" date="2021" name="BMC Genomics">
        <title>Datura genome reveals duplications of psychoactive alkaloid biosynthetic genes and high mutation rate following tissue culture.</title>
        <authorList>
            <person name="Rajewski A."/>
            <person name="Carter-House D."/>
            <person name="Stajich J."/>
            <person name="Litt A."/>
        </authorList>
    </citation>
    <scope>NUCLEOTIDE SEQUENCE [LARGE SCALE GENOMIC DNA]</scope>
    <source>
        <strain evidence="1">AR-01</strain>
    </source>
</reference>
<evidence type="ECO:0000313" key="2">
    <source>
        <dbReference type="Proteomes" id="UP000823775"/>
    </source>
</evidence>
<comment type="caution">
    <text evidence="1">The sequence shown here is derived from an EMBL/GenBank/DDBJ whole genome shotgun (WGS) entry which is preliminary data.</text>
</comment>
<accession>A0ABS8VKF1</accession>
<evidence type="ECO:0008006" key="3">
    <source>
        <dbReference type="Google" id="ProtNLM"/>
    </source>
</evidence>
<proteinExistence type="predicted"/>
<sequence>MVRGSIADELEKIIELLDNLNIQVLHVTREGNQLVDHLDGEKIPTLPDCCGEVGVIIVQRQIKLLVWKKFMIREKTDHHVQILREESMGALVAHSIERLLMDRTCIDWSYKGTKRFGTHIIWCVNDPEATKMYMLLANLLVDNFARKEA</sequence>
<protein>
    <recommendedName>
        <fullName evidence="3">RNase H type-1 domain-containing protein</fullName>
    </recommendedName>
</protein>